<protein>
    <submittedName>
        <fullName evidence="1">Uncharacterized protein</fullName>
    </submittedName>
</protein>
<gene>
    <name evidence="1" type="ORF">AURDEDRAFT_171905</name>
</gene>
<reference evidence="2" key="1">
    <citation type="journal article" date="2012" name="Science">
        <title>The Paleozoic origin of enzymatic lignin decomposition reconstructed from 31 fungal genomes.</title>
        <authorList>
            <person name="Floudas D."/>
            <person name="Binder M."/>
            <person name="Riley R."/>
            <person name="Barry K."/>
            <person name="Blanchette R.A."/>
            <person name="Henrissat B."/>
            <person name="Martinez A.T."/>
            <person name="Otillar R."/>
            <person name="Spatafora J.W."/>
            <person name="Yadav J.S."/>
            <person name="Aerts A."/>
            <person name="Benoit I."/>
            <person name="Boyd A."/>
            <person name="Carlson A."/>
            <person name="Copeland A."/>
            <person name="Coutinho P.M."/>
            <person name="de Vries R.P."/>
            <person name="Ferreira P."/>
            <person name="Findley K."/>
            <person name="Foster B."/>
            <person name="Gaskell J."/>
            <person name="Glotzer D."/>
            <person name="Gorecki P."/>
            <person name="Heitman J."/>
            <person name="Hesse C."/>
            <person name="Hori C."/>
            <person name="Igarashi K."/>
            <person name="Jurgens J.A."/>
            <person name="Kallen N."/>
            <person name="Kersten P."/>
            <person name="Kohler A."/>
            <person name="Kuees U."/>
            <person name="Kumar T.K.A."/>
            <person name="Kuo A."/>
            <person name="LaButti K."/>
            <person name="Larrondo L.F."/>
            <person name="Lindquist E."/>
            <person name="Ling A."/>
            <person name="Lombard V."/>
            <person name="Lucas S."/>
            <person name="Lundell T."/>
            <person name="Martin R."/>
            <person name="McLaughlin D.J."/>
            <person name="Morgenstern I."/>
            <person name="Morin E."/>
            <person name="Murat C."/>
            <person name="Nagy L.G."/>
            <person name="Nolan M."/>
            <person name="Ohm R.A."/>
            <person name="Patyshakuliyeva A."/>
            <person name="Rokas A."/>
            <person name="Ruiz-Duenas F.J."/>
            <person name="Sabat G."/>
            <person name="Salamov A."/>
            <person name="Samejima M."/>
            <person name="Schmutz J."/>
            <person name="Slot J.C."/>
            <person name="St John F."/>
            <person name="Stenlid J."/>
            <person name="Sun H."/>
            <person name="Sun S."/>
            <person name="Syed K."/>
            <person name="Tsang A."/>
            <person name="Wiebenga A."/>
            <person name="Young D."/>
            <person name="Pisabarro A."/>
            <person name="Eastwood D.C."/>
            <person name="Martin F."/>
            <person name="Cullen D."/>
            <person name="Grigoriev I.V."/>
            <person name="Hibbett D.S."/>
        </authorList>
    </citation>
    <scope>NUCLEOTIDE SEQUENCE [LARGE SCALE GENOMIC DNA]</scope>
    <source>
        <strain evidence="2">TFB10046</strain>
    </source>
</reference>
<proteinExistence type="predicted"/>
<name>J0WX75_AURST</name>
<sequence>MFDPIREYQQRLTSGRSNSLQIDTAPSSFRQQWERECEHDAHPTSSPILGALFHYNAGLGISDTRSCHPISPRPALFYYCSGPICAPTLHLVYVIQAESSLRLVSNHVVSRDSSLRLARWSNSSVWPSVFGRVVTAKIGPGGV</sequence>
<accession>J0WX75</accession>
<evidence type="ECO:0000313" key="1">
    <source>
        <dbReference type="EMBL" id="EJD39106.1"/>
    </source>
</evidence>
<evidence type="ECO:0000313" key="2">
    <source>
        <dbReference type="Proteomes" id="UP000006514"/>
    </source>
</evidence>
<dbReference type="KEGG" id="adl:AURDEDRAFT_171905"/>
<dbReference type="AlphaFoldDB" id="J0WX75"/>
<dbReference type="EMBL" id="JH687817">
    <property type="protein sequence ID" value="EJD39106.1"/>
    <property type="molecule type" value="Genomic_DNA"/>
</dbReference>
<organism evidence="1 2">
    <name type="scientific">Auricularia subglabra (strain TFB-10046 / SS5)</name>
    <name type="common">White-rot fungus</name>
    <name type="synonym">Auricularia delicata (strain TFB10046)</name>
    <dbReference type="NCBI Taxonomy" id="717982"/>
    <lineage>
        <taxon>Eukaryota</taxon>
        <taxon>Fungi</taxon>
        <taxon>Dikarya</taxon>
        <taxon>Basidiomycota</taxon>
        <taxon>Agaricomycotina</taxon>
        <taxon>Agaricomycetes</taxon>
        <taxon>Auriculariales</taxon>
        <taxon>Auriculariaceae</taxon>
        <taxon>Auricularia</taxon>
    </lineage>
</organism>
<keyword evidence="2" id="KW-1185">Reference proteome</keyword>
<dbReference type="InParanoid" id="J0WX75"/>
<dbReference type="Proteomes" id="UP000006514">
    <property type="component" value="Unassembled WGS sequence"/>
</dbReference>